<keyword evidence="2" id="KW-1185">Reference proteome</keyword>
<proteinExistence type="predicted"/>
<dbReference type="AlphaFoldDB" id="A0A191ZZ29"/>
<protein>
    <submittedName>
        <fullName evidence="1">Uncharacterized protein</fullName>
    </submittedName>
</protein>
<dbReference type="Proteomes" id="UP000078572">
    <property type="component" value="Chromosome 1"/>
</dbReference>
<name>A0A191ZZ29_9RALS</name>
<organism evidence="1 2">
    <name type="scientific">Ralstonia insidiosa</name>
    <dbReference type="NCBI Taxonomy" id="190721"/>
    <lineage>
        <taxon>Bacteria</taxon>
        <taxon>Pseudomonadati</taxon>
        <taxon>Pseudomonadota</taxon>
        <taxon>Betaproteobacteria</taxon>
        <taxon>Burkholderiales</taxon>
        <taxon>Burkholderiaceae</taxon>
        <taxon>Ralstonia</taxon>
    </lineage>
</organism>
<dbReference type="EMBL" id="CP016022">
    <property type="protein sequence ID" value="ANJ73311.1"/>
    <property type="molecule type" value="Genomic_DNA"/>
</dbReference>
<accession>A0A191ZZ29</accession>
<gene>
    <name evidence="1" type="ORF">A9Y76_12885</name>
</gene>
<dbReference type="RefSeq" id="WP_064804620.1">
    <property type="nucleotide sequence ID" value="NZ_CP016022.1"/>
</dbReference>
<evidence type="ECO:0000313" key="2">
    <source>
        <dbReference type="Proteomes" id="UP000078572"/>
    </source>
</evidence>
<dbReference type="InterPro" id="IPR013783">
    <property type="entry name" value="Ig-like_fold"/>
</dbReference>
<dbReference type="OrthoDB" id="8572778at2"/>
<dbReference type="GeneID" id="61526909"/>
<sequence>MPVVAVLATLAACGGGEDSASAASAPRIMSGTVAMGDLLSGAQVKVTDAQGRTLSTVTDSTGHYEIPLTGLTAPLLVTADDASGDDPTLYSVLPELPANEDEAIVNVSILTSALVAELSEHDDPAELASPQMLTRRVTPISVNAGVARLNHQLSPILAAAGENAASYSPIHQRYLTAPTPAGVFGDLLKQVTPTIGSAVGQLLPYMRCQGGVMPRYATRVDFGRAVVDLTSLMPIIGSINPQGACGTGGGALLPP</sequence>
<reference evidence="2" key="1">
    <citation type="submission" date="2016-06" db="EMBL/GenBank/DDBJ databases">
        <authorList>
            <person name="Xu Y."/>
            <person name="Nagy A."/>
            <person name="Yan X."/>
            <person name="Kim S.W."/>
            <person name="Haley B."/>
            <person name="Liu N.T."/>
            <person name="Nou X."/>
        </authorList>
    </citation>
    <scope>NUCLEOTIDE SEQUENCE [LARGE SCALE GENOMIC DNA]</scope>
    <source>
        <strain evidence="2">ATCC 49129</strain>
    </source>
</reference>
<dbReference type="Gene3D" id="2.60.40.10">
    <property type="entry name" value="Immunoglobulins"/>
    <property type="match status" value="1"/>
</dbReference>
<evidence type="ECO:0000313" key="1">
    <source>
        <dbReference type="EMBL" id="ANJ73311.1"/>
    </source>
</evidence>